<sequence>MIATTCGPAEMRFCTGLTEDLIGAVADVLHRPNGAYPSSSNTLLSCLIDNKNHVDMEEGCRSAIDHFQIISLKDINMTPSFRLYCIADAKRLCPDILINKLSKSSIRGALVSCLSEVRVRDVIYANTVGVRDVSGGGVRQPLLSHACANQLRYELLQRSESILHDPELAADCQTDWARFCQHVKPGNAQVLSCLKKHRKSLTLDCHARLFKRDLVAAAESRGDYELSRDCHTMIRLHCRHIISDSRIDSFDMGPRLLDCLVDRLRSDDSSGANGFDETCRKRVMAGLELRSKDYRLDPRLQIACE</sequence>
<protein>
    <submittedName>
        <fullName evidence="1">Uncharacterized protein</fullName>
    </submittedName>
</protein>
<dbReference type="GO" id="GO:0017134">
    <property type="term" value="F:fibroblast growth factor binding"/>
    <property type="evidence" value="ECO:0007669"/>
    <property type="project" value="TreeGrafter"/>
</dbReference>
<evidence type="ECO:0000313" key="2">
    <source>
        <dbReference type="Proteomes" id="UP000784294"/>
    </source>
</evidence>
<accession>A0A3S5CMW4</accession>
<gene>
    <name evidence="1" type="ORF">PXEA_LOCUS27350</name>
</gene>
<comment type="caution">
    <text evidence="1">The sequence shown here is derived from an EMBL/GenBank/DDBJ whole genome shotgun (WGS) entry which is preliminary data.</text>
</comment>
<dbReference type="PANTHER" id="PTHR11884">
    <property type="entry name" value="SELECTIN LIGAND RELATED"/>
    <property type="match status" value="1"/>
</dbReference>
<organism evidence="1 2">
    <name type="scientific">Protopolystoma xenopodis</name>
    <dbReference type="NCBI Taxonomy" id="117903"/>
    <lineage>
        <taxon>Eukaryota</taxon>
        <taxon>Metazoa</taxon>
        <taxon>Spiralia</taxon>
        <taxon>Lophotrochozoa</taxon>
        <taxon>Platyhelminthes</taxon>
        <taxon>Monogenea</taxon>
        <taxon>Polyopisthocotylea</taxon>
        <taxon>Polystomatidea</taxon>
        <taxon>Polystomatidae</taxon>
        <taxon>Protopolystoma</taxon>
    </lineage>
</organism>
<proteinExistence type="predicted"/>
<dbReference type="InterPro" id="IPR039728">
    <property type="entry name" value="GLG1"/>
</dbReference>
<dbReference type="Proteomes" id="UP000784294">
    <property type="component" value="Unassembled WGS sequence"/>
</dbReference>
<dbReference type="PANTHER" id="PTHR11884:SF1">
    <property type="entry name" value="GOLGI APPARATUS PROTEIN 1"/>
    <property type="match status" value="1"/>
</dbReference>
<dbReference type="AlphaFoldDB" id="A0A3S5CMW4"/>
<keyword evidence="2" id="KW-1185">Reference proteome</keyword>
<dbReference type="OrthoDB" id="2015434at2759"/>
<reference evidence="1" key="1">
    <citation type="submission" date="2018-11" db="EMBL/GenBank/DDBJ databases">
        <authorList>
            <consortium name="Pathogen Informatics"/>
        </authorList>
    </citation>
    <scope>NUCLEOTIDE SEQUENCE</scope>
</reference>
<dbReference type="InterPro" id="IPR001893">
    <property type="entry name" value="Cys-rich_GLG1_repeat"/>
</dbReference>
<dbReference type="Pfam" id="PF00839">
    <property type="entry name" value="Cys_rich_FGFR"/>
    <property type="match status" value="2"/>
</dbReference>
<dbReference type="EMBL" id="CAAALY010246649">
    <property type="protein sequence ID" value="VEL33910.1"/>
    <property type="molecule type" value="Genomic_DNA"/>
</dbReference>
<dbReference type="GO" id="GO:0000139">
    <property type="term" value="C:Golgi membrane"/>
    <property type="evidence" value="ECO:0007669"/>
    <property type="project" value="TreeGrafter"/>
</dbReference>
<name>A0A3S5CMW4_9PLAT</name>
<evidence type="ECO:0000313" key="1">
    <source>
        <dbReference type="EMBL" id="VEL33910.1"/>
    </source>
</evidence>